<evidence type="ECO:0000259" key="1">
    <source>
        <dbReference type="Pfam" id="PF07969"/>
    </source>
</evidence>
<dbReference type="AlphaFoldDB" id="A0A6M4ARW0"/>
<accession>A0A6M4ARW0</accession>
<feature type="domain" description="Amidohydrolase 3" evidence="1">
    <location>
        <begin position="43"/>
        <end position="461"/>
    </location>
</feature>
<dbReference type="PANTHER" id="PTHR22642:SF2">
    <property type="entry name" value="PROTEIN LONG AFTER FAR-RED 3"/>
    <property type="match status" value="1"/>
</dbReference>
<organism evidence="2 3">
    <name type="scientific">Sphingomonas lacunae</name>
    <dbReference type="NCBI Taxonomy" id="2698828"/>
    <lineage>
        <taxon>Bacteria</taxon>
        <taxon>Pseudomonadati</taxon>
        <taxon>Pseudomonadota</taxon>
        <taxon>Alphaproteobacteria</taxon>
        <taxon>Sphingomonadales</taxon>
        <taxon>Sphingomonadaceae</taxon>
        <taxon>Sphingomonas</taxon>
    </lineage>
</organism>
<dbReference type="InterPro" id="IPR011059">
    <property type="entry name" value="Metal-dep_hydrolase_composite"/>
</dbReference>
<dbReference type="SUPFAM" id="SSF51556">
    <property type="entry name" value="Metallo-dependent hydrolases"/>
    <property type="match status" value="1"/>
</dbReference>
<reference evidence="2 3" key="1">
    <citation type="submission" date="2020-01" db="EMBL/GenBank/DDBJ databases">
        <title>Sphingomonas sp. strain CSW-10.</title>
        <authorList>
            <person name="Chen W.-M."/>
        </authorList>
    </citation>
    <scope>NUCLEOTIDE SEQUENCE [LARGE SCALE GENOMIC DNA]</scope>
    <source>
        <strain evidence="2 3">CSW-10</strain>
    </source>
</reference>
<dbReference type="Gene3D" id="3.20.20.140">
    <property type="entry name" value="Metal-dependent hydrolases"/>
    <property type="match status" value="1"/>
</dbReference>
<dbReference type="InterPro" id="IPR013108">
    <property type="entry name" value="Amidohydro_3"/>
</dbReference>
<sequence length="466" mass="48328">MSGRVDLVLRRVRPFGGAEVDVAISGGLICAIGERLAVSGPEVDGGGHMLLPGLHDHHIHLLATAAARQSLSLKGVSDGAAVAARLRGTAAKLLPGGWLRVIDYDERAAGLPDAAMLDGWVADRPVRMLDRTGALWVLNSAALALIDDAGGWPEGAERDAAGALTGRFWRCDDWLRTRLPKGAGPDLGALSRDMTRLGVTGVTDTGAGNGPGEAALFEAALADRVLLQRLLLMGREDMPEGTGYRRGPLKILVDERDPPDPDALAARMAAAHVSGRAVAVHCATATELALALAGFEAAGTVSGDRIEHGNVVPQGAVVELRRLGLTVSVQPGFVVSRGDRWLAQVDPGDQGDLLPLARLAAAGVPMIGGSDGPYGPIDPWAGMRAAVSRRTAAGVVLGGGEALSPEAALGLWLAEAGAPFARREVVVGAAADLILIDGDMADLLADFDADRVVMTLIDGRICWPCR</sequence>
<name>A0A6M4ARW0_9SPHN</name>
<keyword evidence="2" id="KW-0378">Hydrolase</keyword>
<dbReference type="Pfam" id="PF07969">
    <property type="entry name" value="Amidohydro_3"/>
    <property type="match status" value="1"/>
</dbReference>
<proteinExistence type="predicted"/>
<dbReference type="SUPFAM" id="SSF51338">
    <property type="entry name" value="Composite domain of metallo-dependent hydrolases"/>
    <property type="match status" value="1"/>
</dbReference>
<evidence type="ECO:0000313" key="2">
    <source>
        <dbReference type="EMBL" id="QJQ31446.1"/>
    </source>
</evidence>
<evidence type="ECO:0000313" key="3">
    <source>
        <dbReference type="Proteomes" id="UP000503018"/>
    </source>
</evidence>
<gene>
    <name evidence="2" type="ORF">GV829_02430</name>
</gene>
<dbReference type="EMBL" id="CP053015">
    <property type="protein sequence ID" value="QJQ31446.1"/>
    <property type="molecule type" value="Genomic_DNA"/>
</dbReference>
<dbReference type="KEGG" id="slan:GV829_02430"/>
<protein>
    <submittedName>
        <fullName evidence="2">Amidohydrolase family protein</fullName>
    </submittedName>
</protein>
<dbReference type="GO" id="GO:0016810">
    <property type="term" value="F:hydrolase activity, acting on carbon-nitrogen (but not peptide) bonds"/>
    <property type="evidence" value="ECO:0007669"/>
    <property type="project" value="InterPro"/>
</dbReference>
<dbReference type="RefSeq" id="WP_169943664.1">
    <property type="nucleotide sequence ID" value="NZ_CP053015.1"/>
</dbReference>
<keyword evidence="3" id="KW-1185">Reference proteome</keyword>
<dbReference type="PANTHER" id="PTHR22642">
    <property type="entry name" value="IMIDAZOLONEPROPIONASE"/>
    <property type="match status" value="1"/>
</dbReference>
<dbReference type="InterPro" id="IPR032466">
    <property type="entry name" value="Metal_Hydrolase"/>
</dbReference>
<dbReference type="Gene3D" id="2.30.40.10">
    <property type="entry name" value="Urease, subunit C, domain 1"/>
    <property type="match status" value="1"/>
</dbReference>
<dbReference type="Gene3D" id="3.10.310.70">
    <property type="match status" value="1"/>
</dbReference>
<dbReference type="Proteomes" id="UP000503018">
    <property type="component" value="Chromosome"/>
</dbReference>